<protein>
    <submittedName>
        <fullName evidence="2">Methyltransferase domain-containing protein</fullName>
    </submittedName>
</protein>
<dbReference type="PANTHER" id="PTHR42912">
    <property type="entry name" value="METHYLTRANSFERASE"/>
    <property type="match status" value="1"/>
</dbReference>
<accession>A0A1H9DIZ1</accession>
<dbReference type="InterPro" id="IPR013216">
    <property type="entry name" value="Methyltransf_11"/>
</dbReference>
<dbReference type="CDD" id="cd02440">
    <property type="entry name" value="AdoMet_MTases"/>
    <property type="match status" value="1"/>
</dbReference>
<evidence type="ECO:0000313" key="2">
    <source>
        <dbReference type="EMBL" id="SEQ13472.1"/>
    </source>
</evidence>
<sequence>MKSDHIQSLTESYNQKAAERDSNHVADWKLEERDKFLSYLQKENVKSLLEIGSGPGKDSLFFKEQGLDPVCIDLSPEMVNLCREKGLKADIMNFAKLEFPHHHFDSVWALNCLLHVPKQDLRSVLTEIKRVLKPSGLFFMGVYGGKNHEGVWEDDFYTPKRFFSFFEAEDLKELLSEIFTIEYFKIIPQEVIGGELEFQSIILRA</sequence>
<keyword evidence="2" id="KW-0489">Methyltransferase</keyword>
<dbReference type="Pfam" id="PF08241">
    <property type="entry name" value="Methyltransf_11"/>
    <property type="match status" value="1"/>
</dbReference>
<evidence type="ECO:0000313" key="3">
    <source>
        <dbReference type="Proteomes" id="UP000199427"/>
    </source>
</evidence>
<name>A0A1H9DIZ1_9BACI</name>
<keyword evidence="2" id="KW-0808">Transferase</keyword>
<reference evidence="2 3" key="1">
    <citation type="submission" date="2016-10" db="EMBL/GenBank/DDBJ databases">
        <authorList>
            <person name="de Groot N.N."/>
        </authorList>
    </citation>
    <scope>NUCLEOTIDE SEQUENCE [LARGE SCALE GENOMIC DNA]</scope>
    <source>
        <strain evidence="2 3">DSM 21633</strain>
    </source>
</reference>
<dbReference type="Gene3D" id="3.40.50.150">
    <property type="entry name" value="Vaccinia Virus protein VP39"/>
    <property type="match status" value="1"/>
</dbReference>
<dbReference type="InterPro" id="IPR050508">
    <property type="entry name" value="Methyltransf_Superfamily"/>
</dbReference>
<organism evidence="2 3">
    <name type="scientific">Piscibacillus halophilus</name>
    <dbReference type="NCBI Taxonomy" id="571933"/>
    <lineage>
        <taxon>Bacteria</taxon>
        <taxon>Bacillati</taxon>
        <taxon>Bacillota</taxon>
        <taxon>Bacilli</taxon>
        <taxon>Bacillales</taxon>
        <taxon>Bacillaceae</taxon>
        <taxon>Piscibacillus</taxon>
    </lineage>
</organism>
<evidence type="ECO:0000259" key="1">
    <source>
        <dbReference type="Pfam" id="PF08241"/>
    </source>
</evidence>
<dbReference type="GO" id="GO:0008757">
    <property type="term" value="F:S-adenosylmethionine-dependent methyltransferase activity"/>
    <property type="evidence" value="ECO:0007669"/>
    <property type="project" value="InterPro"/>
</dbReference>
<keyword evidence="3" id="KW-1185">Reference proteome</keyword>
<dbReference type="GO" id="GO:0032259">
    <property type="term" value="P:methylation"/>
    <property type="evidence" value="ECO:0007669"/>
    <property type="project" value="UniProtKB-KW"/>
</dbReference>
<dbReference type="OrthoDB" id="9804312at2"/>
<dbReference type="EMBL" id="FOES01000007">
    <property type="protein sequence ID" value="SEQ13472.1"/>
    <property type="molecule type" value="Genomic_DNA"/>
</dbReference>
<proteinExistence type="predicted"/>
<dbReference type="STRING" id="571933.SAMN05216362_10732"/>
<feature type="domain" description="Methyltransferase type 11" evidence="1">
    <location>
        <begin position="49"/>
        <end position="139"/>
    </location>
</feature>
<dbReference type="AlphaFoldDB" id="A0A1H9DIZ1"/>
<dbReference type="InterPro" id="IPR029063">
    <property type="entry name" value="SAM-dependent_MTases_sf"/>
</dbReference>
<dbReference type="RefSeq" id="WP_091773007.1">
    <property type="nucleotide sequence ID" value="NZ_CAESCL010000001.1"/>
</dbReference>
<gene>
    <name evidence="2" type="ORF">SAMN05216362_10732</name>
</gene>
<dbReference type="SUPFAM" id="SSF53335">
    <property type="entry name" value="S-adenosyl-L-methionine-dependent methyltransferases"/>
    <property type="match status" value="1"/>
</dbReference>
<dbReference type="Proteomes" id="UP000199427">
    <property type="component" value="Unassembled WGS sequence"/>
</dbReference>